<dbReference type="PANTHER" id="PTHR34472:SF1">
    <property type="entry name" value="SULFUR CARRIER PROTEIN THIS"/>
    <property type="match status" value="1"/>
</dbReference>
<dbReference type="InterPro" id="IPR012675">
    <property type="entry name" value="Beta-grasp_dom_sf"/>
</dbReference>
<accession>J9FSC2</accession>
<dbReference type="PANTHER" id="PTHR34472">
    <property type="entry name" value="SULFUR CARRIER PROTEIN THIS"/>
    <property type="match status" value="1"/>
</dbReference>
<dbReference type="Pfam" id="PF02597">
    <property type="entry name" value="ThiS"/>
    <property type="match status" value="1"/>
</dbReference>
<dbReference type="InterPro" id="IPR010035">
    <property type="entry name" value="Thi_S"/>
</dbReference>
<dbReference type="InterPro" id="IPR016155">
    <property type="entry name" value="Mopterin_synth/thiamin_S_b"/>
</dbReference>
<dbReference type="Gene3D" id="3.10.20.30">
    <property type="match status" value="1"/>
</dbReference>
<comment type="caution">
    <text evidence="1">The sequence shown here is derived from an EMBL/GenBank/DDBJ whole genome shotgun (WGS) entry which is preliminary data.</text>
</comment>
<reference evidence="1" key="1">
    <citation type="journal article" date="2012" name="PLoS ONE">
        <title>Gene sets for utilization of primary and secondary nutrition supplies in the distal gut of endangered iberian lynx.</title>
        <authorList>
            <person name="Alcaide M."/>
            <person name="Messina E."/>
            <person name="Richter M."/>
            <person name="Bargiela R."/>
            <person name="Peplies J."/>
            <person name="Huws S.A."/>
            <person name="Newbold C.J."/>
            <person name="Golyshin P.N."/>
            <person name="Simon M.A."/>
            <person name="Lopez G."/>
            <person name="Yakimov M.M."/>
            <person name="Ferrer M."/>
        </authorList>
    </citation>
    <scope>NUCLEOTIDE SEQUENCE</scope>
</reference>
<gene>
    <name evidence="1" type="ORF">EVA_19401</name>
</gene>
<dbReference type="SUPFAM" id="SSF54285">
    <property type="entry name" value="MoaD/ThiS"/>
    <property type="match status" value="1"/>
</dbReference>
<evidence type="ECO:0000313" key="1">
    <source>
        <dbReference type="EMBL" id="EJW92477.1"/>
    </source>
</evidence>
<dbReference type="EMBL" id="AMCI01007516">
    <property type="protein sequence ID" value="EJW92477.1"/>
    <property type="molecule type" value="Genomic_DNA"/>
</dbReference>
<dbReference type="NCBIfam" id="TIGR01683">
    <property type="entry name" value="thiS"/>
    <property type="match status" value="1"/>
</dbReference>
<sequence length="66" mass="7102">MKVTVNSKETEVLDGCTLAQLALSLELPERGVAVAVNNRMIPRTQWESHVLQPNDSLVVIKAACGG</sequence>
<dbReference type="InterPro" id="IPR003749">
    <property type="entry name" value="ThiS/MoaD-like"/>
</dbReference>
<name>J9FSC2_9ZZZZ</name>
<dbReference type="AlphaFoldDB" id="J9FSC2"/>
<dbReference type="CDD" id="cd00565">
    <property type="entry name" value="Ubl_ThiS"/>
    <property type="match status" value="1"/>
</dbReference>
<protein>
    <submittedName>
        <fullName evidence="1">ThiS protein, involved in thiamine biosynthesis</fullName>
    </submittedName>
</protein>
<organism evidence="1">
    <name type="scientific">gut metagenome</name>
    <dbReference type="NCBI Taxonomy" id="749906"/>
    <lineage>
        <taxon>unclassified sequences</taxon>
        <taxon>metagenomes</taxon>
        <taxon>organismal metagenomes</taxon>
    </lineage>
</organism>
<proteinExistence type="predicted"/>